<proteinExistence type="predicted"/>
<reference evidence="2 3" key="1">
    <citation type="submission" date="2017-11" db="EMBL/GenBank/DDBJ databases">
        <title>De-novo sequencing of pomegranate (Punica granatum L.) genome.</title>
        <authorList>
            <person name="Akparov Z."/>
            <person name="Amiraslanov A."/>
            <person name="Hajiyeva S."/>
            <person name="Abbasov M."/>
            <person name="Kaur K."/>
            <person name="Hamwieh A."/>
            <person name="Solovyev V."/>
            <person name="Salamov A."/>
            <person name="Braich B."/>
            <person name="Kosarev P."/>
            <person name="Mahmoud A."/>
            <person name="Hajiyev E."/>
            <person name="Babayeva S."/>
            <person name="Izzatullayeva V."/>
            <person name="Mammadov A."/>
            <person name="Mammadov A."/>
            <person name="Sharifova S."/>
            <person name="Ojaghi J."/>
            <person name="Eynullazada K."/>
            <person name="Bayramov B."/>
            <person name="Abdulazimova A."/>
            <person name="Shahmuradov I."/>
        </authorList>
    </citation>
    <scope>NUCLEOTIDE SEQUENCE [LARGE SCALE GENOMIC DNA]</scope>
    <source>
        <strain evidence="3">cv. AG2017</strain>
        <tissue evidence="2">Leaf</tissue>
    </source>
</reference>
<comment type="caution">
    <text evidence="2">The sequence shown here is derived from an EMBL/GenBank/DDBJ whole genome shotgun (WGS) entry which is preliminary data.</text>
</comment>
<organism evidence="2 3">
    <name type="scientific">Punica granatum</name>
    <name type="common">Pomegranate</name>
    <dbReference type="NCBI Taxonomy" id="22663"/>
    <lineage>
        <taxon>Eukaryota</taxon>
        <taxon>Viridiplantae</taxon>
        <taxon>Streptophyta</taxon>
        <taxon>Embryophyta</taxon>
        <taxon>Tracheophyta</taxon>
        <taxon>Spermatophyta</taxon>
        <taxon>Magnoliopsida</taxon>
        <taxon>eudicotyledons</taxon>
        <taxon>Gunneridae</taxon>
        <taxon>Pentapetalae</taxon>
        <taxon>rosids</taxon>
        <taxon>malvids</taxon>
        <taxon>Myrtales</taxon>
        <taxon>Lythraceae</taxon>
        <taxon>Punica</taxon>
    </lineage>
</organism>
<keyword evidence="3" id="KW-1185">Reference proteome</keyword>
<dbReference type="EMBL" id="PGOL01004461">
    <property type="protein sequence ID" value="PKI37324.1"/>
    <property type="molecule type" value="Genomic_DNA"/>
</dbReference>
<dbReference type="Proteomes" id="UP000233551">
    <property type="component" value="Unassembled WGS sequence"/>
</dbReference>
<dbReference type="AlphaFoldDB" id="A0A2I0I024"/>
<protein>
    <submittedName>
        <fullName evidence="2">Uncharacterized protein</fullName>
    </submittedName>
</protein>
<sequence length="186" mass="20441">MTPRFTKHTSGANQKNLKETQRKGGNNRDSSMETERKTVQLGSKILGTFALANSRDKKIESVRLKTPLGRFRLSTPTRSSIDSPILLTRPKQSLPRILIPGPTRYVGTPPPELESRITSILRWSNEQPFQVEQQATTSASCKATPKSHAIVSTANPASNKLTSNCFDGNVGLRQLNALEITSSTKP</sequence>
<evidence type="ECO:0000313" key="2">
    <source>
        <dbReference type="EMBL" id="PKI37324.1"/>
    </source>
</evidence>
<evidence type="ECO:0000313" key="3">
    <source>
        <dbReference type="Proteomes" id="UP000233551"/>
    </source>
</evidence>
<gene>
    <name evidence="2" type="ORF">CRG98_042286</name>
</gene>
<accession>A0A2I0I024</accession>
<name>A0A2I0I024_PUNGR</name>
<evidence type="ECO:0000256" key="1">
    <source>
        <dbReference type="SAM" id="MobiDB-lite"/>
    </source>
</evidence>
<feature type="region of interest" description="Disordered" evidence="1">
    <location>
        <begin position="1"/>
        <end position="39"/>
    </location>
</feature>